<accession>A0A2J6RRL5</accession>
<proteinExistence type="predicted"/>
<evidence type="ECO:0000313" key="3">
    <source>
        <dbReference type="Proteomes" id="UP000235786"/>
    </source>
</evidence>
<dbReference type="EMBL" id="KZ613944">
    <property type="protein sequence ID" value="PMD41155.1"/>
    <property type="molecule type" value="Genomic_DNA"/>
</dbReference>
<dbReference type="AlphaFoldDB" id="A0A2J6RRL5"/>
<gene>
    <name evidence="2" type="ORF">L207DRAFT_527815</name>
</gene>
<keyword evidence="1" id="KW-0472">Membrane</keyword>
<keyword evidence="1" id="KW-1133">Transmembrane helix</keyword>
<keyword evidence="1" id="KW-0812">Transmembrane</keyword>
<evidence type="ECO:0000313" key="2">
    <source>
        <dbReference type="EMBL" id="PMD41155.1"/>
    </source>
</evidence>
<name>A0A2J6RRL5_HYAVF</name>
<dbReference type="OrthoDB" id="5292177at2759"/>
<sequence length="203" mass="22029">MGLNNVRSGYNLLTRAGGGIEIPSVIPEFGNLPLTIISYNFGQDDLNQHISLLRNGKSDIWMHLSISPKGTGETGCARTISFGAADQPWKIPNIHVSRGLRKPHSSYNGGQPETPELVYVLVFQGQSGGLRSKLVLRSSLDLVGAEMFLMAANGFSVVFSGALLKKNLEKRGDVDYSFKSVNSLEELQAVDSDHLKKVIGILC</sequence>
<feature type="transmembrane region" description="Helical" evidence="1">
    <location>
        <begin position="142"/>
        <end position="164"/>
    </location>
</feature>
<keyword evidence="3" id="KW-1185">Reference proteome</keyword>
<reference evidence="2 3" key="1">
    <citation type="submission" date="2016-04" db="EMBL/GenBank/DDBJ databases">
        <title>A degradative enzymes factory behind the ericoid mycorrhizal symbiosis.</title>
        <authorList>
            <consortium name="DOE Joint Genome Institute"/>
            <person name="Martino E."/>
            <person name="Morin E."/>
            <person name="Grelet G."/>
            <person name="Kuo A."/>
            <person name="Kohler A."/>
            <person name="Daghino S."/>
            <person name="Barry K."/>
            <person name="Choi C."/>
            <person name="Cichocki N."/>
            <person name="Clum A."/>
            <person name="Copeland A."/>
            <person name="Hainaut M."/>
            <person name="Haridas S."/>
            <person name="Labutti K."/>
            <person name="Lindquist E."/>
            <person name="Lipzen A."/>
            <person name="Khouja H.-R."/>
            <person name="Murat C."/>
            <person name="Ohm R."/>
            <person name="Olson A."/>
            <person name="Spatafora J."/>
            <person name="Veneault-Fourrey C."/>
            <person name="Henrissat B."/>
            <person name="Grigoriev I."/>
            <person name="Martin F."/>
            <person name="Perotto S."/>
        </authorList>
    </citation>
    <scope>NUCLEOTIDE SEQUENCE [LARGE SCALE GENOMIC DNA]</scope>
    <source>
        <strain evidence="2 3">F</strain>
    </source>
</reference>
<organism evidence="2 3">
    <name type="scientific">Hyaloscypha variabilis (strain UAMH 11265 / GT02V1 / F)</name>
    <name type="common">Meliniomyces variabilis</name>
    <dbReference type="NCBI Taxonomy" id="1149755"/>
    <lineage>
        <taxon>Eukaryota</taxon>
        <taxon>Fungi</taxon>
        <taxon>Dikarya</taxon>
        <taxon>Ascomycota</taxon>
        <taxon>Pezizomycotina</taxon>
        <taxon>Leotiomycetes</taxon>
        <taxon>Helotiales</taxon>
        <taxon>Hyaloscyphaceae</taxon>
        <taxon>Hyaloscypha</taxon>
        <taxon>Hyaloscypha variabilis</taxon>
    </lineage>
</organism>
<dbReference type="Proteomes" id="UP000235786">
    <property type="component" value="Unassembled WGS sequence"/>
</dbReference>
<evidence type="ECO:0000256" key="1">
    <source>
        <dbReference type="SAM" id="Phobius"/>
    </source>
</evidence>
<protein>
    <submittedName>
        <fullName evidence="2">Uncharacterized protein</fullName>
    </submittedName>
</protein>